<protein>
    <submittedName>
        <fullName evidence="2">Uncharacterized protein</fullName>
    </submittedName>
</protein>
<evidence type="ECO:0000256" key="1">
    <source>
        <dbReference type="SAM" id="MobiDB-lite"/>
    </source>
</evidence>
<reference evidence="2" key="1">
    <citation type="submission" date="2020-11" db="EMBL/GenBank/DDBJ databases">
        <authorList>
            <person name="Tran Van P."/>
        </authorList>
    </citation>
    <scope>NUCLEOTIDE SEQUENCE</scope>
</reference>
<sequence>MILPPSSRAGTSQEECPRLYGPPYPKPLGHTLMGMEGDDFGGDVFKLTWMENDKRSRQSFHSRQNDIVKSFVPDFSSAWSHTLANNLDTSRSDLFSLKKVEVNEKRLPQDGLFRSISSSRSSILV</sequence>
<proteinExistence type="predicted"/>
<name>A0A7R9E6B6_9NEOP</name>
<dbReference type="EMBL" id="OB793643">
    <property type="protein sequence ID" value="CAD7428148.1"/>
    <property type="molecule type" value="Genomic_DNA"/>
</dbReference>
<organism evidence="2">
    <name type="scientific">Timema monikensis</name>
    <dbReference type="NCBI Taxonomy" id="170555"/>
    <lineage>
        <taxon>Eukaryota</taxon>
        <taxon>Metazoa</taxon>
        <taxon>Ecdysozoa</taxon>
        <taxon>Arthropoda</taxon>
        <taxon>Hexapoda</taxon>
        <taxon>Insecta</taxon>
        <taxon>Pterygota</taxon>
        <taxon>Neoptera</taxon>
        <taxon>Polyneoptera</taxon>
        <taxon>Phasmatodea</taxon>
        <taxon>Timematodea</taxon>
        <taxon>Timematoidea</taxon>
        <taxon>Timematidae</taxon>
        <taxon>Timema</taxon>
    </lineage>
</organism>
<evidence type="ECO:0000313" key="2">
    <source>
        <dbReference type="EMBL" id="CAD7428148.1"/>
    </source>
</evidence>
<gene>
    <name evidence="2" type="ORF">TMSB3V08_LOCUS4963</name>
</gene>
<feature type="region of interest" description="Disordered" evidence="1">
    <location>
        <begin position="1"/>
        <end position="23"/>
    </location>
</feature>
<dbReference type="AlphaFoldDB" id="A0A7R9E6B6"/>
<accession>A0A7R9E6B6</accession>